<feature type="region of interest" description="Disordered" evidence="1">
    <location>
        <begin position="223"/>
        <end position="253"/>
    </location>
</feature>
<accession>A0A0M0JFC9</accession>
<feature type="region of interest" description="Disordered" evidence="1">
    <location>
        <begin position="345"/>
        <end position="380"/>
    </location>
</feature>
<name>A0A0M0JFC9_9EUKA</name>
<evidence type="ECO:0000313" key="2">
    <source>
        <dbReference type="EMBL" id="KOO25301.1"/>
    </source>
</evidence>
<gene>
    <name evidence="2" type="ORF">Ctob_009564</name>
</gene>
<organism evidence="2 3">
    <name type="scientific">Chrysochromulina tobinii</name>
    <dbReference type="NCBI Taxonomy" id="1460289"/>
    <lineage>
        <taxon>Eukaryota</taxon>
        <taxon>Haptista</taxon>
        <taxon>Haptophyta</taxon>
        <taxon>Prymnesiophyceae</taxon>
        <taxon>Prymnesiales</taxon>
        <taxon>Chrysochromulinaceae</taxon>
        <taxon>Chrysochromulina</taxon>
    </lineage>
</organism>
<reference evidence="3" key="1">
    <citation type="journal article" date="2015" name="PLoS Genet.">
        <title>Genome Sequence and Transcriptome Analyses of Chrysochromulina tobin: Metabolic Tools for Enhanced Algal Fitness in the Prominent Order Prymnesiales (Haptophyceae).</title>
        <authorList>
            <person name="Hovde B.T."/>
            <person name="Deodato C.R."/>
            <person name="Hunsperger H.M."/>
            <person name="Ryken S.A."/>
            <person name="Yost W."/>
            <person name="Jha R.K."/>
            <person name="Patterson J."/>
            <person name="Monnat R.J. Jr."/>
            <person name="Barlow S.B."/>
            <person name="Starkenburg S.R."/>
            <person name="Cattolico R.A."/>
        </authorList>
    </citation>
    <scope>NUCLEOTIDE SEQUENCE</scope>
    <source>
        <strain evidence="3">CCMP291</strain>
    </source>
</reference>
<sequence length="380" mass="39035">MEATSALADFMWTEMQKAITFSVEAMDEAAARARDALIGPADVEAADAPTDVAPIATALIMTMNAMNARASEAADWFATRGEAVDADEIQRRVERQAAIVGLMTSGWTVDVTEALVQLSATAEAAQSKDVTEALVQLSATAEAAQSKAISASDALQGAAASAATAHDALSELSPILHITAEPLEPAAPLGAPDTEPPVLLVCLTTVASALLIALAMRLDGRAEAGTPAPPTAPSTTELAARDEAPSPLSSHDARSDIRGALSASHDLATAPSSNAFVTAGVPAAPASGVLVSRMVSSTFDPLPMDTPFALLAPPSPSGRELLEGAVEDGLYGGIQPLVLFDLTQAAPRSSNRKKKVAEHVKTPPPRRSKRQTGKTPATNA</sequence>
<dbReference type="EMBL" id="JWZX01002994">
    <property type="protein sequence ID" value="KOO25301.1"/>
    <property type="molecule type" value="Genomic_DNA"/>
</dbReference>
<dbReference type="Proteomes" id="UP000037460">
    <property type="component" value="Unassembled WGS sequence"/>
</dbReference>
<dbReference type="AlphaFoldDB" id="A0A0M0JFC9"/>
<proteinExistence type="predicted"/>
<evidence type="ECO:0000256" key="1">
    <source>
        <dbReference type="SAM" id="MobiDB-lite"/>
    </source>
</evidence>
<comment type="caution">
    <text evidence="2">The sequence shown here is derived from an EMBL/GenBank/DDBJ whole genome shotgun (WGS) entry which is preliminary data.</text>
</comment>
<evidence type="ECO:0000313" key="3">
    <source>
        <dbReference type="Proteomes" id="UP000037460"/>
    </source>
</evidence>
<protein>
    <submittedName>
        <fullName evidence="2">Uncharacterized protein</fullName>
    </submittedName>
</protein>
<keyword evidence="3" id="KW-1185">Reference proteome</keyword>